<organism evidence="1 2">
    <name type="scientific">Actinomycetospora corticicola</name>
    <dbReference type="NCBI Taxonomy" id="663602"/>
    <lineage>
        <taxon>Bacteria</taxon>
        <taxon>Bacillati</taxon>
        <taxon>Actinomycetota</taxon>
        <taxon>Actinomycetes</taxon>
        <taxon>Pseudonocardiales</taxon>
        <taxon>Pseudonocardiaceae</taxon>
        <taxon>Actinomycetospora</taxon>
    </lineage>
</organism>
<evidence type="ECO:0000313" key="2">
    <source>
        <dbReference type="Proteomes" id="UP000535890"/>
    </source>
</evidence>
<dbReference type="EMBL" id="JACCBN010000001">
    <property type="protein sequence ID" value="NYD37913.1"/>
    <property type="molecule type" value="Genomic_DNA"/>
</dbReference>
<evidence type="ECO:0000313" key="1">
    <source>
        <dbReference type="EMBL" id="NYD37913.1"/>
    </source>
</evidence>
<name>A0A7Y9J748_9PSEU</name>
<accession>A0A7Y9J748</accession>
<sequence length="340" mass="36924">MNSLLERPSEPPSSVGYSVITLPEYARDLDELRRGAERWLGSDAMTRLLAAFGKELRESTFRGRLVELEAVAAELFDARRGRERWEADYRDHPREVVDATRAVVAAVYRDPAGPPRGDLGAPTHVLVPGGRLRSCLLRAELVRDLLSAGLPPAPIWGLASRRPATDSEVRLGQEFARGSVQDELDAMSVALGWALDIPQVRAQERPLEERLPAEVRELRGGPASVIGLAAPAEPDAGRVTTAGTYRFFAASTDLSSLDHLLIVTSAIHAPFQHALALGHLALPTGARVTSVGAHITTSALADVRETWSTGEWLQEILSAIRSLRRMDDEVIAFGRDQAGA</sequence>
<keyword evidence="2" id="KW-1185">Reference proteome</keyword>
<dbReference type="Proteomes" id="UP000535890">
    <property type="component" value="Unassembled WGS sequence"/>
</dbReference>
<protein>
    <submittedName>
        <fullName evidence="1">Uncharacterized protein</fullName>
    </submittedName>
</protein>
<comment type="caution">
    <text evidence="1">The sequence shown here is derived from an EMBL/GenBank/DDBJ whole genome shotgun (WGS) entry which is preliminary data.</text>
</comment>
<dbReference type="RefSeq" id="WP_179795430.1">
    <property type="nucleotide sequence ID" value="NZ_BAABHP010000024.1"/>
</dbReference>
<gene>
    <name evidence="1" type="ORF">BJ983_004015</name>
</gene>
<dbReference type="AlphaFoldDB" id="A0A7Y9J748"/>
<reference evidence="1 2" key="1">
    <citation type="submission" date="2020-07" db="EMBL/GenBank/DDBJ databases">
        <title>Sequencing the genomes of 1000 actinobacteria strains.</title>
        <authorList>
            <person name="Klenk H.-P."/>
        </authorList>
    </citation>
    <scope>NUCLEOTIDE SEQUENCE [LARGE SCALE GENOMIC DNA]</scope>
    <source>
        <strain evidence="1 2">DSM 45772</strain>
    </source>
</reference>
<proteinExistence type="predicted"/>